<sequence>MKTVMRGIKMWKIEFLKLGGLDFSNQIVEWNFLGNKFYHVSISFFSP</sequence>
<name>A0A0E9PQP1_ANGAN</name>
<dbReference type="AlphaFoldDB" id="A0A0E9PQP1"/>
<evidence type="ECO:0000313" key="1">
    <source>
        <dbReference type="EMBL" id="JAH06385.1"/>
    </source>
</evidence>
<proteinExistence type="predicted"/>
<protein>
    <submittedName>
        <fullName evidence="1">Uncharacterized protein</fullName>
    </submittedName>
</protein>
<reference evidence="1" key="2">
    <citation type="journal article" date="2015" name="Fish Shellfish Immunol.">
        <title>Early steps in the European eel (Anguilla anguilla)-Vibrio vulnificus interaction in the gills: Role of the RtxA13 toxin.</title>
        <authorList>
            <person name="Callol A."/>
            <person name="Pajuelo D."/>
            <person name="Ebbesson L."/>
            <person name="Teles M."/>
            <person name="MacKenzie S."/>
            <person name="Amaro C."/>
        </authorList>
    </citation>
    <scope>NUCLEOTIDE SEQUENCE</scope>
</reference>
<reference evidence="1" key="1">
    <citation type="submission" date="2014-11" db="EMBL/GenBank/DDBJ databases">
        <authorList>
            <person name="Amaro Gonzalez C."/>
        </authorList>
    </citation>
    <scope>NUCLEOTIDE SEQUENCE</scope>
</reference>
<dbReference type="EMBL" id="GBXM01102192">
    <property type="protein sequence ID" value="JAH06385.1"/>
    <property type="molecule type" value="Transcribed_RNA"/>
</dbReference>
<organism evidence="1">
    <name type="scientific">Anguilla anguilla</name>
    <name type="common">European freshwater eel</name>
    <name type="synonym">Muraena anguilla</name>
    <dbReference type="NCBI Taxonomy" id="7936"/>
    <lineage>
        <taxon>Eukaryota</taxon>
        <taxon>Metazoa</taxon>
        <taxon>Chordata</taxon>
        <taxon>Craniata</taxon>
        <taxon>Vertebrata</taxon>
        <taxon>Euteleostomi</taxon>
        <taxon>Actinopterygii</taxon>
        <taxon>Neopterygii</taxon>
        <taxon>Teleostei</taxon>
        <taxon>Anguilliformes</taxon>
        <taxon>Anguillidae</taxon>
        <taxon>Anguilla</taxon>
    </lineage>
</organism>
<accession>A0A0E9PQP1</accession>